<evidence type="ECO:0000313" key="9">
    <source>
        <dbReference type="Proteomes" id="UP000279968"/>
    </source>
</evidence>
<dbReference type="InterPro" id="IPR036318">
    <property type="entry name" value="FAD-bd_PCMH-like_sf"/>
</dbReference>
<comment type="similarity">
    <text evidence="2">Belongs to the oxygen-dependent FAD-linked oxidoreductase family.</text>
</comment>
<comment type="cofactor">
    <cofactor evidence="1">
        <name>FAD</name>
        <dbReference type="ChEBI" id="CHEBI:57692"/>
    </cofactor>
</comment>
<keyword evidence="4" id="KW-0274">FAD</keyword>
<organism evidence="8 9">
    <name type="scientific">Micromonospora costi</name>
    <dbReference type="NCBI Taxonomy" id="1530042"/>
    <lineage>
        <taxon>Bacteria</taxon>
        <taxon>Bacillati</taxon>
        <taxon>Actinomycetota</taxon>
        <taxon>Actinomycetes</taxon>
        <taxon>Micromonosporales</taxon>
        <taxon>Micromonosporaceae</taxon>
        <taxon>Micromonospora</taxon>
    </lineage>
</organism>
<gene>
    <name evidence="8" type="ORF">D7193_18570</name>
</gene>
<protein>
    <submittedName>
        <fullName evidence="8">FAD-binding oxidoreductase</fullName>
    </submittedName>
</protein>
<dbReference type="EMBL" id="RBAN01000003">
    <property type="protein sequence ID" value="RKN54038.1"/>
    <property type="molecule type" value="Genomic_DNA"/>
</dbReference>
<evidence type="ECO:0000256" key="1">
    <source>
        <dbReference type="ARBA" id="ARBA00001974"/>
    </source>
</evidence>
<dbReference type="GO" id="GO:0071949">
    <property type="term" value="F:FAD binding"/>
    <property type="evidence" value="ECO:0007669"/>
    <property type="project" value="InterPro"/>
</dbReference>
<dbReference type="PROSITE" id="PS00862">
    <property type="entry name" value="OX2_COVAL_FAD"/>
    <property type="match status" value="1"/>
</dbReference>
<proteinExistence type="inferred from homology"/>
<feature type="region of interest" description="Disordered" evidence="6">
    <location>
        <begin position="1"/>
        <end position="81"/>
    </location>
</feature>
<dbReference type="Gene3D" id="3.30.43.10">
    <property type="entry name" value="Uridine Diphospho-n-acetylenolpyruvylglucosamine Reductase, domain 2"/>
    <property type="match status" value="1"/>
</dbReference>
<reference evidence="8 9" key="1">
    <citation type="journal article" date="2015" name="Int. J. Syst. Evol. Microbiol.">
        <title>Micromonospora costi sp. nov., isolated from a leaf of Costus speciosus.</title>
        <authorList>
            <person name="Thawai C."/>
        </authorList>
    </citation>
    <scope>NUCLEOTIDE SEQUENCE [LARGE SCALE GENOMIC DNA]</scope>
    <source>
        <strain evidence="8 9">CS1-12</strain>
    </source>
</reference>
<dbReference type="GO" id="GO:0016491">
    <property type="term" value="F:oxidoreductase activity"/>
    <property type="evidence" value="ECO:0007669"/>
    <property type="project" value="UniProtKB-KW"/>
</dbReference>
<dbReference type="Pfam" id="PF01565">
    <property type="entry name" value="FAD_binding_4"/>
    <property type="match status" value="1"/>
</dbReference>
<dbReference type="InterPro" id="IPR016167">
    <property type="entry name" value="FAD-bd_PCMH_sub1"/>
</dbReference>
<dbReference type="InterPro" id="IPR006093">
    <property type="entry name" value="Oxy_OxRdtase_FAD_BS"/>
</dbReference>
<dbReference type="PANTHER" id="PTHR42973">
    <property type="entry name" value="BINDING OXIDOREDUCTASE, PUTATIVE (AFU_ORTHOLOGUE AFUA_1G17690)-RELATED"/>
    <property type="match status" value="1"/>
</dbReference>
<dbReference type="Proteomes" id="UP000279968">
    <property type="component" value="Unassembled WGS sequence"/>
</dbReference>
<accession>A0A3B0A051</accession>
<evidence type="ECO:0000256" key="2">
    <source>
        <dbReference type="ARBA" id="ARBA00005466"/>
    </source>
</evidence>
<dbReference type="Gene3D" id="3.30.465.10">
    <property type="match status" value="1"/>
</dbReference>
<evidence type="ECO:0000256" key="3">
    <source>
        <dbReference type="ARBA" id="ARBA00022630"/>
    </source>
</evidence>
<dbReference type="AlphaFoldDB" id="A0A3B0A051"/>
<dbReference type="InterPro" id="IPR016169">
    <property type="entry name" value="FAD-bd_PCMH_sub2"/>
</dbReference>
<dbReference type="SUPFAM" id="SSF56176">
    <property type="entry name" value="FAD-binding/transporter-associated domain-like"/>
    <property type="match status" value="1"/>
</dbReference>
<keyword evidence="3" id="KW-0285">Flavoprotein</keyword>
<keyword evidence="5" id="KW-0560">Oxidoreductase</keyword>
<dbReference type="InterPro" id="IPR016166">
    <property type="entry name" value="FAD-bd_PCMH"/>
</dbReference>
<evidence type="ECO:0000259" key="7">
    <source>
        <dbReference type="PROSITE" id="PS51387"/>
    </source>
</evidence>
<feature type="domain" description="FAD-binding PCMH-type" evidence="7">
    <location>
        <begin position="162"/>
        <end position="333"/>
    </location>
</feature>
<dbReference type="Gene3D" id="3.40.462.20">
    <property type="match status" value="1"/>
</dbReference>
<evidence type="ECO:0000256" key="6">
    <source>
        <dbReference type="SAM" id="MobiDB-lite"/>
    </source>
</evidence>
<evidence type="ECO:0000256" key="5">
    <source>
        <dbReference type="ARBA" id="ARBA00023002"/>
    </source>
</evidence>
<keyword evidence="9" id="KW-1185">Reference proteome</keyword>
<dbReference type="PANTHER" id="PTHR42973:SF39">
    <property type="entry name" value="FAD-BINDING PCMH-TYPE DOMAIN-CONTAINING PROTEIN"/>
    <property type="match status" value="1"/>
</dbReference>
<comment type="caution">
    <text evidence="8">The sequence shown here is derived from an EMBL/GenBank/DDBJ whole genome shotgun (WGS) entry which is preliminary data.</text>
</comment>
<dbReference type="InterPro" id="IPR006094">
    <property type="entry name" value="Oxid_FAD_bind_N"/>
</dbReference>
<name>A0A3B0A051_9ACTN</name>
<evidence type="ECO:0000313" key="8">
    <source>
        <dbReference type="EMBL" id="RKN54038.1"/>
    </source>
</evidence>
<dbReference type="InterPro" id="IPR050416">
    <property type="entry name" value="FAD-linked_Oxidoreductase"/>
</dbReference>
<dbReference type="PROSITE" id="PS51387">
    <property type="entry name" value="FAD_PCMH"/>
    <property type="match status" value="1"/>
</dbReference>
<feature type="compositionally biased region" description="Basic residues" evidence="6">
    <location>
        <begin position="60"/>
        <end position="81"/>
    </location>
</feature>
<evidence type="ECO:0000256" key="4">
    <source>
        <dbReference type="ARBA" id="ARBA00022827"/>
    </source>
</evidence>
<sequence>MAGRAATPHARGRRPVRRRLDLPAQHLRAARRGAGPAADHRRGRPRGRTGAGVGTADLQRHRRDRRTGRRHGAGGRRPALGRHAHLVGRRPRLRHVRLLAHQVAPLATAGVHRPGGPRRTRAGARDPGAAVKTLSRVPEPLTGKIVTPGDRRYALLRSTYTTTHSPAGVLLPETTAEVVAAVRYAREQGLPIAVRSGGHGLAGTSSNDGGIVIDLSALNRVEVVDERSRLVRVEAGARWAAVAKTLAPYGLAISSGDHGNVGVGGLATGGGVGWLVRRYGLTIDHVRAVEVVLADGTLVRADAEHEPELFWVVRGAGAGAGIVVAFEIEATEVRNVGLAQLAIEATPDGATVWQWAERLAEAPRELSTAAVLFPHGRSAVLSITAVVAAESLRRARPLVEPLLAIGRLLDHRVDLVPYPALVPLGHLHPNVGQQASTTTNGLLTMDDGGARAIMRAVTGPERALIQLRSVGGAVNDVDPDATAYPHRHQDTLVVGTVFPPQGGGALDAAWRGIGQRADGAYVNFESRPDRAAFDRIYPGATGRRVAELWRRYDPDGVFRPRLLDPARGRAGARRR</sequence>